<dbReference type="EMBL" id="FNNG01000001">
    <property type="protein sequence ID" value="SDW08392.1"/>
    <property type="molecule type" value="Genomic_DNA"/>
</dbReference>
<evidence type="ECO:0000256" key="5">
    <source>
        <dbReference type="ARBA" id="ARBA00023136"/>
    </source>
</evidence>
<dbReference type="GO" id="GO:0022857">
    <property type="term" value="F:transmembrane transporter activity"/>
    <property type="evidence" value="ECO:0007669"/>
    <property type="project" value="InterPro"/>
</dbReference>
<accession>A0A1H2QML2</accession>
<comment type="subcellular location">
    <subcellularLocation>
        <location evidence="1">Cell membrane</location>
        <topology evidence="1">Multi-pass membrane protein</topology>
    </subcellularLocation>
</comment>
<dbReference type="PANTHER" id="PTHR43370">
    <property type="entry name" value="SUGAR ABC TRANSPORTER INTEGRAL MEMBRANE PROTEIN-RELATED"/>
    <property type="match status" value="1"/>
</dbReference>
<dbReference type="Proteomes" id="UP000198828">
    <property type="component" value="Unassembled WGS sequence"/>
</dbReference>
<gene>
    <name evidence="7" type="ORF">SAMN05660923_00184</name>
</gene>
<reference evidence="7 8" key="1">
    <citation type="submission" date="2016-10" db="EMBL/GenBank/DDBJ databases">
        <authorList>
            <person name="de Groot N.N."/>
        </authorList>
    </citation>
    <scope>NUCLEOTIDE SEQUENCE [LARGE SCALE GENOMIC DNA]</scope>
    <source>
        <strain evidence="7 8">DSM 23310</strain>
    </source>
</reference>
<organism evidence="7 8">
    <name type="scientific">Tepidimicrobium xylanilyticum</name>
    <dbReference type="NCBI Taxonomy" id="1123352"/>
    <lineage>
        <taxon>Bacteria</taxon>
        <taxon>Bacillati</taxon>
        <taxon>Bacillota</taxon>
        <taxon>Tissierellia</taxon>
        <taxon>Tissierellales</taxon>
        <taxon>Tepidimicrobiaceae</taxon>
        <taxon>Tepidimicrobium</taxon>
    </lineage>
</organism>
<evidence type="ECO:0000256" key="1">
    <source>
        <dbReference type="ARBA" id="ARBA00004651"/>
    </source>
</evidence>
<evidence type="ECO:0000256" key="4">
    <source>
        <dbReference type="ARBA" id="ARBA00022989"/>
    </source>
</evidence>
<feature type="transmembrane region" description="Helical" evidence="6">
    <location>
        <begin position="6"/>
        <end position="25"/>
    </location>
</feature>
<dbReference type="PANTHER" id="PTHR43370:SF1">
    <property type="entry name" value="GUANOSINE ABC TRANSPORTER PERMEASE PROTEIN NUPQ"/>
    <property type="match status" value="1"/>
</dbReference>
<keyword evidence="4 6" id="KW-1133">Transmembrane helix</keyword>
<proteinExistence type="predicted"/>
<dbReference type="CDD" id="cd06580">
    <property type="entry name" value="TM_PBP1_transp_TpRbsC_like"/>
    <property type="match status" value="1"/>
</dbReference>
<dbReference type="GO" id="GO:0005886">
    <property type="term" value="C:plasma membrane"/>
    <property type="evidence" value="ECO:0007669"/>
    <property type="project" value="UniProtKB-SubCell"/>
</dbReference>
<feature type="transmembrane region" description="Helical" evidence="6">
    <location>
        <begin position="150"/>
        <end position="167"/>
    </location>
</feature>
<dbReference type="OrthoDB" id="9792579at2"/>
<keyword evidence="3 6" id="KW-0812">Transmembrane</keyword>
<evidence type="ECO:0000313" key="8">
    <source>
        <dbReference type="Proteomes" id="UP000198828"/>
    </source>
</evidence>
<keyword evidence="8" id="KW-1185">Reference proteome</keyword>
<dbReference type="RefSeq" id="WP_093749925.1">
    <property type="nucleotide sequence ID" value="NZ_BSYN01000001.1"/>
</dbReference>
<sequence length="306" mass="33059">MKEIFNILEIIITSTLRMSVPLILASTGATFSMRSGVSDLGCEGMMIGGAFFGVLGSYIFDNPWIGLLFAAVFGMLFALQHAVLHVTFKVNATLSGMSVNLLSAAAATLLLQIIWERNGNSPRVSAFSKIQADWLKEMPIIGNMLAEQNILFYMSLVIVLLSWIYMFKTASGLRLRMVGENPQAANTVGINVVAYKYFGVLMCGLLCGLGGAYLSLGQLNIFVDGMTGGRGYIAIVINAFGGFSPIGSLLGSLFFGFFESLQTIFQGKLIPSNIVRMMPYILTIIVLSIGIRSSRAPAGVGKYHDE</sequence>
<evidence type="ECO:0000256" key="6">
    <source>
        <dbReference type="SAM" id="Phobius"/>
    </source>
</evidence>
<evidence type="ECO:0000256" key="3">
    <source>
        <dbReference type="ARBA" id="ARBA00022692"/>
    </source>
</evidence>
<name>A0A1H2QML2_9FIRM</name>
<dbReference type="InterPro" id="IPR001851">
    <property type="entry name" value="ABC_transp_permease"/>
</dbReference>
<keyword evidence="2" id="KW-1003">Cell membrane</keyword>
<keyword evidence="5 6" id="KW-0472">Membrane</keyword>
<protein>
    <submittedName>
        <fullName evidence="7">Nucleoside ABC transporter membrane protein</fullName>
    </submittedName>
</protein>
<dbReference type="AlphaFoldDB" id="A0A1H2QML2"/>
<feature type="transmembrane region" description="Helical" evidence="6">
    <location>
        <begin position="232"/>
        <end position="258"/>
    </location>
</feature>
<feature type="transmembrane region" description="Helical" evidence="6">
    <location>
        <begin position="64"/>
        <end position="84"/>
    </location>
</feature>
<evidence type="ECO:0000313" key="7">
    <source>
        <dbReference type="EMBL" id="SDW08392.1"/>
    </source>
</evidence>
<feature type="transmembrane region" description="Helical" evidence="6">
    <location>
        <begin position="270"/>
        <end position="291"/>
    </location>
</feature>
<dbReference type="Pfam" id="PF02653">
    <property type="entry name" value="BPD_transp_2"/>
    <property type="match status" value="1"/>
</dbReference>
<feature type="transmembrane region" description="Helical" evidence="6">
    <location>
        <begin position="96"/>
        <end position="115"/>
    </location>
</feature>
<evidence type="ECO:0000256" key="2">
    <source>
        <dbReference type="ARBA" id="ARBA00022475"/>
    </source>
</evidence>
<feature type="transmembrane region" description="Helical" evidence="6">
    <location>
        <begin position="188"/>
        <end position="212"/>
    </location>
</feature>